<dbReference type="EMBL" id="KN818360">
    <property type="protein sequence ID" value="KIL57706.1"/>
    <property type="molecule type" value="Genomic_DNA"/>
</dbReference>
<name>A0A0C2WLW7_AMAMK</name>
<dbReference type="Proteomes" id="UP000054549">
    <property type="component" value="Unassembled WGS sequence"/>
</dbReference>
<sequence>MRSVIFTCLSFPGCRFLPIQSEKSPTAACSPIDHPSFPRSVCLCTAQDWSMKSTQDAMGEPLFCTADVPSLTPDAVVPSREREARKSQTASVIFKTSMTHELSNRSTGAVAGRIPINPSLSSADDGKMFKGDQVTPNNSLFGKNAPHRRRIIISLYVTPFCLVLKLQMSGMSSMSSFQ</sequence>
<proteinExistence type="predicted"/>
<dbReference type="InParanoid" id="A0A0C2WLW7"/>
<dbReference type="HOGENOM" id="CLU_1510207_0_0_1"/>
<keyword evidence="2" id="KW-1185">Reference proteome</keyword>
<gene>
    <name evidence="1" type="ORF">M378DRAFT_366109</name>
</gene>
<reference evidence="1 2" key="1">
    <citation type="submission" date="2014-04" db="EMBL/GenBank/DDBJ databases">
        <title>Evolutionary Origins and Diversification of the Mycorrhizal Mutualists.</title>
        <authorList>
            <consortium name="DOE Joint Genome Institute"/>
            <consortium name="Mycorrhizal Genomics Consortium"/>
            <person name="Kohler A."/>
            <person name="Kuo A."/>
            <person name="Nagy L.G."/>
            <person name="Floudas D."/>
            <person name="Copeland A."/>
            <person name="Barry K.W."/>
            <person name="Cichocki N."/>
            <person name="Veneault-Fourrey C."/>
            <person name="LaButti K."/>
            <person name="Lindquist E.A."/>
            <person name="Lipzen A."/>
            <person name="Lundell T."/>
            <person name="Morin E."/>
            <person name="Murat C."/>
            <person name="Riley R."/>
            <person name="Ohm R."/>
            <person name="Sun H."/>
            <person name="Tunlid A."/>
            <person name="Henrissat B."/>
            <person name="Grigoriev I.V."/>
            <person name="Hibbett D.S."/>
            <person name="Martin F."/>
        </authorList>
    </citation>
    <scope>NUCLEOTIDE SEQUENCE [LARGE SCALE GENOMIC DNA]</scope>
    <source>
        <strain evidence="1 2">Koide BX008</strain>
    </source>
</reference>
<organism evidence="1 2">
    <name type="scientific">Amanita muscaria (strain Koide BX008)</name>
    <dbReference type="NCBI Taxonomy" id="946122"/>
    <lineage>
        <taxon>Eukaryota</taxon>
        <taxon>Fungi</taxon>
        <taxon>Dikarya</taxon>
        <taxon>Basidiomycota</taxon>
        <taxon>Agaricomycotina</taxon>
        <taxon>Agaricomycetes</taxon>
        <taxon>Agaricomycetidae</taxon>
        <taxon>Agaricales</taxon>
        <taxon>Pluteineae</taxon>
        <taxon>Amanitaceae</taxon>
        <taxon>Amanita</taxon>
    </lineage>
</organism>
<evidence type="ECO:0000313" key="2">
    <source>
        <dbReference type="Proteomes" id="UP000054549"/>
    </source>
</evidence>
<evidence type="ECO:0000313" key="1">
    <source>
        <dbReference type="EMBL" id="KIL57706.1"/>
    </source>
</evidence>
<accession>A0A0C2WLW7</accession>
<dbReference type="AlphaFoldDB" id="A0A0C2WLW7"/>
<protein>
    <submittedName>
        <fullName evidence="1">Uncharacterized protein</fullName>
    </submittedName>
</protein>